<evidence type="ECO:0000259" key="6">
    <source>
        <dbReference type="PROSITE" id="PS50966"/>
    </source>
</evidence>
<dbReference type="Pfam" id="PF26130">
    <property type="entry name" value="PB1-like"/>
    <property type="match status" value="1"/>
</dbReference>
<feature type="compositionally biased region" description="Basic and acidic residues" evidence="5">
    <location>
        <begin position="115"/>
        <end position="138"/>
    </location>
</feature>
<evidence type="ECO:0000256" key="2">
    <source>
        <dbReference type="ARBA" id="ARBA00022771"/>
    </source>
</evidence>
<dbReference type="Proteomes" id="UP001168877">
    <property type="component" value="Unassembled WGS sequence"/>
</dbReference>
<keyword evidence="1" id="KW-0479">Metal-binding</keyword>
<protein>
    <recommendedName>
        <fullName evidence="6">SWIM-type domain-containing protein</fullName>
    </recommendedName>
</protein>
<name>A0AA39TCS9_ACESA</name>
<evidence type="ECO:0000256" key="1">
    <source>
        <dbReference type="ARBA" id="ARBA00022723"/>
    </source>
</evidence>
<keyword evidence="3" id="KW-0862">Zinc</keyword>
<dbReference type="InterPro" id="IPR058594">
    <property type="entry name" value="PB1-like_dom_pln"/>
</dbReference>
<feature type="region of interest" description="Disordered" evidence="5">
    <location>
        <begin position="115"/>
        <end position="140"/>
    </location>
</feature>
<dbReference type="GO" id="GO:0008270">
    <property type="term" value="F:zinc ion binding"/>
    <property type="evidence" value="ECO:0007669"/>
    <property type="project" value="UniProtKB-KW"/>
</dbReference>
<gene>
    <name evidence="7" type="ORF">LWI29_020272</name>
</gene>
<keyword evidence="8" id="KW-1185">Reference proteome</keyword>
<organism evidence="7 8">
    <name type="scientific">Acer saccharum</name>
    <name type="common">Sugar maple</name>
    <dbReference type="NCBI Taxonomy" id="4024"/>
    <lineage>
        <taxon>Eukaryota</taxon>
        <taxon>Viridiplantae</taxon>
        <taxon>Streptophyta</taxon>
        <taxon>Embryophyta</taxon>
        <taxon>Tracheophyta</taxon>
        <taxon>Spermatophyta</taxon>
        <taxon>Magnoliopsida</taxon>
        <taxon>eudicotyledons</taxon>
        <taxon>Gunneridae</taxon>
        <taxon>Pentapetalae</taxon>
        <taxon>rosids</taxon>
        <taxon>malvids</taxon>
        <taxon>Sapindales</taxon>
        <taxon>Sapindaceae</taxon>
        <taxon>Hippocastanoideae</taxon>
        <taxon>Acereae</taxon>
        <taxon>Acer</taxon>
    </lineage>
</organism>
<evidence type="ECO:0000256" key="3">
    <source>
        <dbReference type="ARBA" id="ARBA00022833"/>
    </source>
</evidence>
<sequence length="738" mass="85469">MVVFYDGVFDNINGKTEYIGGKCEIVTYCDVIVILDFYALARRFGYHKDYEAWYVVPGLGLEDGLVKIITNDNVEQMNHALNPDRRVDLYIQGTRVEHDEAGPSNVNQFKNVEAEEAKHGEGTNYVKEPEQGDMKDDYLGAYFDSGSESEDFDNNFVEPEYQQKEEPEVIEHNDVYVVDSKEQNEGENDEQENHGSKNDEIKKYAIKNGLSILFSCNEPKRVKGVCKIRENDCSWSVWGSRYENDTTSFLLKTLNVSLTCHRVQKNRLANACWLSKRYTKALKSGWNFNFGDFIGKVKKDYILAPSRSQVYLAKNKAGEIIQGNLYAQYGKLRDYTEELKRSNLGSTVVIDTELGANEEHIFRRIYICLNACKVGWLAGYNSYYPIAYAVVERESYDTWKWFLKFLRIDLNLNQPFGITFMTDKQKGLVETINELWKDSEHGFCVKHMYANFKKKFKGDLIKNKVWQATKASIEEEWKDIMEKIKVINVKAWQCLNDKPTHQWTKSHFSIFPKCDMLLNNLCECVNGDKTILTARCLPIYFMLEMIRVKIIERRASRRQDMGKWFWGNGFGEIGPRIAETLEIDAKNSGSLTAHWGGNGNFQINDNDDTTSVAVVDLTGKTCICSQWNLTRIPCMHGISAIYRRYEDLLSYVHDHYKNSTQKKIWQNVIYGIKMKRYWNKSELSPLLPPKIVKQAGRPKKLKYRVVSEIPTNARKFTRIHRSYTCTKCKQQGRSKDIA</sequence>
<dbReference type="InterPro" id="IPR018289">
    <property type="entry name" value="MULE_transposase_dom"/>
</dbReference>
<evidence type="ECO:0000256" key="5">
    <source>
        <dbReference type="SAM" id="MobiDB-lite"/>
    </source>
</evidence>
<dbReference type="InterPro" id="IPR006564">
    <property type="entry name" value="Znf_PMZ"/>
</dbReference>
<feature type="domain" description="SWIM-type" evidence="6">
    <location>
        <begin position="601"/>
        <end position="645"/>
    </location>
</feature>
<evidence type="ECO:0000256" key="4">
    <source>
        <dbReference type="PROSITE-ProRule" id="PRU00325"/>
    </source>
</evidence>
<dbReference type="PROSITE" id="PS50966">
    <property type="entry name" value="ZF_SWIM"/>
    <property type="match status" value="1"/>
</dbReference>
<accession>A0AA39TCS9</accession>
<reference evidence="7" key="1">
    <citation type="journal article" date="2022" name="Plant J.">
        <title>Strategies of tolerance reflected in two North American maple genomes.</title>
        <authorList>
            <person name="McEvoy S.L."/>
            <person name="Sezen U.U."/>
            <person name="Trouern-Trend A."/>
            <person name="McMahon S.M."/>
            <person name="Schaberg P.G."/>
            <person name="Yang J."/>
            <person name="Wegrzyn J.L."/>
            <person name="Swenson N.G."/>
        </authorList>
    </citation>
    <scope>NUCLEOTIDE SEQUENCE</scope>
    <source>
        <strain evidence="7">NS2018</strain>
    </source>
</reference>
<dbReference type="InterPro" id="IPR007527">
    <property type="entry name" value="Znf_SWIM"/>
</dbReference>
<evidence type="ECO:0000313" key="8">
    <source>
        <dbReference type="Proteomes" id="UP001168877"/>
    </source>
</evidence>
<evidence type="ECO:0000313" key="7">
    <source>
        <dbReference type="EMBL" id="KAK0604862.1"/>
    </source>
</evidence>
<proteinExistence type="predicted"/>
<dbReference type="Pfam" id="PF10551">
    <property type="entry name" value="MULE"/>
    <property type="match status" value="1"/>
</dbReference>
<dbReference type="AlphaFoldDB" id="A0AA39TCS9"/>
<keyword evidence="2 4" id="KW-0863">Zinc-finger</keyword>
<dbReference type="PANTHER" id="PTHR31973">
    <property type="entry name" value="POLYPROTEIN, PUTATIVE-RELATED"/>
    <property type="match status" value="1"/>
</dbReference>
<comment type="caution">
    <text evidence="7">The sequence shown here is derived from an EMBL/GenBank/DDBJ whole genome shotgun (WGS) entry which is preliminary data.</text>
</comment>
<dbReference type="EMBL" id="JAUESC010000002">
    <property type="protein sequence ID" value="KAK0604862.1"/>
    <property type="molecule type" value="Genomic_DNA"/>
</dbReference>
<dbReference type="PANTHER" id="PTHR31973:SF187">
    <property type="entry name" value="MUTATOR TRANSPOSASE MUDRA PROTEIN"/>
    <property type="match status" value="1"/>
</dbReference>
<reference evidence="7" key="2">
    <citation type="submission" date="2023-06" db="EMBL/GenBank/DDBJ databases">
        <authorList>
            <person name="Swenson N.G."/>
            <person name="Wegrzyn J.L."/>
            <person name="Mcevoy S.L."/>
        </authorList>
    </citation>
    <scope>NUCLEOTIDE SEQUENCE</scope>
    <source>
        <strain evidence="7">NS2018</strain>
        <tissue evidence="7">Leaf</tissue>
    </source>
</reference>
<dbReference type="SMART" id="SM00575">
    <property type="entry name" value="ZnF_PMZ"/>
    <property type="match status" value="1"/>
</dbReference>